<sequence>MRERELGCIPHLPLHPSLPPSFFCRFKGAEVTLGLKYLWVTLISNRKLKYLNLGNTLLKDDDIKLACEALKHWKCSLETLRLDGCDLTSASCQALASALLSNRTLTHLCLSNNSLRAEEVRQLCQFIRHPDCALQRLILNQCGLKGDAYGFLALMLINNKKLTHLSLTMNPMEDDGVKLLCEALREPTCHLQELELVGCQLTEDCCEDLACVITANKQLTSLDLGNNALGDVGVMALCKGLRHEDSSLKRLGLEACGLTSECCEALSLALSSNQLLTSLNLVKNDFSTSGMLKLCSAFLHSTSKLRVIG</sequence>
<dbReference type="GO" id="GO:0106333">
    <property type="term" value="C:subcortical maternal complex"/>
    <property type="evidence" value="ECO:0007669"/>
    <property type="project" value="TreeGrafter"/>
</dbReference>
<dbReference type="GO" id="GO:0005938">
    <property type="term" value="C:cell cortex"/>
    <property type="evidence" value="ECO:0007669"/>
    <property type="project" value="TreeGrafter"/>
</dbReference>
<reference evidence="1 2" key="1">
    <citation type="submission" date="2018-10" db="EMBL/GenBank/DDBJ databases">
        <title>Improved assembly of the deer mouse Peromyscus maniculatus genome.</title>
        <authorList>
            <person name="Lassance J.-M."/>
            <person name="Hoekstra H.E."/>
        </authorList>
    </citation>
    <scope>NUCLEOTIDE SEQUENCE [LARGE SCALE GENOMIC DNA]</scope>
</reference>
<dbReference type="GO" id="GO:0005829">
    <property type="term" value="C:cytosol"/>
    <property type="evidence" value="ECO:0007669"/>
    <property type="project" value="TreeGrafter"/>
</dbReference>
<dbReference type="GeneTree" id="ENSGT00940000162898"/>
<dbReference type="GO" id="GO:0050727">
    <property type="term" value="P:regulation of inflammatory response"/>
    <property type="evidence" value="ECO:0007669"/>
    <property type="project" value="TreeGrafter"/>
</dbReference>
<dbReference type="Ensembl" id="ENSPEMT00000026089.2">
    <property type="protein sequence ID" value="ENSPEMP00000021727.2"/>
    <property type="gene ID" value="ENSPEMG00000019281.2"/>
</dbReference>
<reference evidence="1" key="2">
    <citation type="submission" date="2025-08" db="UniProtKB">
        <authorList>
            <consortium name="Ensembl"/>
        </authorList>
    </citation>
    <scope>IDENTIFICATION</scope>
</reference>
<dbReference type="PANTHER" id="PTHR45690">
    <property type="entry name" value="NACHT, LRR AND PYD DOMAINS-CONTAINING PROTEIN 12"/>
    <property type="match status" value="1"/>
</dbReference>
<dbReference type="Gene3D" id="3.80.10.10">
    <property type="entry name" value="Ribonuclease Inhibitor"/>
    <property type="match status" value="1"/>
</dbReference>
<dbReference type="Pfam" id="PF13516">
    <property type="entry name" value="LRR_6"/>
    <property type="match status" value="4"/>
</dbReference>
<dbReference type="GO" id="GO:0005634">
    <property type="term" value="C:nucleus"/>
    <property type="evidence" value="ECO:0007669"/>
    <property type="project" value="TreeGrafter"/>
</dbReference>
<dbReference type="SUPFAM" id="SSF52047">
    <property type="entry name" value="RNI-like"/>
    <property type="match status" value="1"/>
</dbReference>
<protein>
    <recommendedName>
        <fullName evidence="3">NACHT, LRR and PYD domains-containing protein 12-like</fullName>
    </recommendedName>
</protein>
<dbReference type="InterPro" id="IPR032675">
    <property type="entry name" value="LRR_dom_sf"/>
</dbReference>
<keyword evidence="2" id="KW-1185">Reference proteome</keyword>
<dbReference type="InterPro" id="IPR050637">
    <property type="entry name" value="NLRP_innate_immun_reg"/>
</dbReference>
<dbReference type="PANTHER" id="PTHR45690:SF7">
    <property type="entry name" value="NACHT, LRR AND PYD DOMAINS-CONTAINING PROTEIN 5"/>
    <property type="match status" value="1"/>
</dbReference>
<organism evidence="1 2">
    <name type="scientific">Peromyscus maniculatus bairdii</name>
    <name type="common">Prairie deer mouse</name>
    <dbReference type="NCBI Taxonomy" id="230844"/>
    <lineage>
        <taxon>Eukaryota</taxon>
        <taxon>Metazoa</taxon>
        <taxon>Chordata</taxon>
        <taxon>Craniata</taxon>
        <taxon>Vertebrata</taxon>
        <taxon>Euteleostomi</taxon>
        <taxon>Mammalia</taxon>
        <taxon>Eutheria</taxon>
        <taxon>Euarchontoglires</taxon>
        <taxon>Glires</taxon>
        <taxon>Rodentia</taxon>
        <taxon>Myomorpha</taxon>
        <taxon>Muroidea</taxon>
        <taxon>Cricetidae</taxon>
        <taxon>Neotominae</taxon>
        <taxon>Peromyscus</taxon>
    </lineage>
</organism>
<name>A0A8C8TSJ2_PERMB</name>
<dbReference type="InterPro" id="IPR001611">
    <property type="entry name" value="Leu-rich_rpt"/>
</dbReference>
<dbReference type="GO" id="GO:0005739">
    <property type="term" value="C:mitochondrion"/>
    <property type="evidence" value="ECO:0007669"/>
    <property type="project" value="TreeGrafter"/>
</dbReference>
<evidence type="ECO:0000313" key="2">
    <source>
        <dbReference type="Proteomes" id="UP000694547"/>
    </source>
</evidence>
<dbReference type="AlphaFoldDB" id="A0A8C8TSJ2"/>
<dbReference type="Proteomes" id="UP000694547">
    <property type="component" value="Chromosome 1"/>
</dbReference>
<accession>A0A8C8TSJ2</accession>
<evidence type="ECO:0000313" key="1">
    <source>
        <dbReference type="Ensembl" id="ENSPEMP00000021727.2"/>
    </source>
</evidence>
<dbReference type="SMART" id="SM00368">
    <property type="entry name" value="LRR_RI"/>
    <property type="match status" value="9"/>
</dbReference>
<proteinExistence type="predicted"/>
<reference evidence="1" key="3">
    <citation type="submission" date="2025-09" db="UniProtKB">
        <authorList>
            <consortium name="Ensembl"/>
        </authorList>
    </citation>
    <scope>IDENTIFICATION</scope>
</reference>
<evidence type="ECO:0008006" key="3">
    <source>
        <dbReference type="Google" id="ProtNLM"/>
    </source>
</evidence>